<evidence type="ECO:0000256" key="2">
    <source>
        <dbReference type="ARBA" id="ARBA00010735"/>
    </source>
</evidence>
<evidence type="ECO:0000256" key="6">
    <source>
        <dbReference type="ARBA" id="ARBA00022989"/>
    </source>
</evidence>
<keyword evidence="7 8" id="KW-0472">Membrane</keyword>
<protein>
    <submittedName>
        <fullName evidence="9">AzlC family ABC transporter permease</fullName>
    </submittedName>
</protein>
<keyword evidence="4" id="KW-1003">Cell membrane</keyword>
<feature type="transmembrane region" description="Helical" evidence="8">
    <location>
        <begin position="21"/>
        <end position="39"/>
    </location>
</feature>
<dbReference type="EMBL" id="DWUV01000106">
    <property type="protein sequence ID" value="HJD33978.1"/>
    <property type="molecule type" value="Genomic_DNA"/>
</dbReference>
<dbReference type="Pfam" id="PF03591">
    <property type="entry name" value="AzlC"/>
    <property type="match status" value="1"/>
</dbReference>
<evidence type="ECO:0000256" key="5">
    <source>
        <dbReference type="ARBA" id="ARBA00022692"/>
    </source>
</evidence>
<feature type="transmembrane region" description="Helical" evidence="8">
    <location>
        <begin position="145"/>
        <end position="170"/>
    </location>
</feature>
<dbReference type="AlphaFoldDB" id="A0A9D2R5L5"/>
<gene>
    <name evidence="9" type="ORF">H9911_05480</name>
</gene>
<accession>A0A9D2R5L5</accession>
<dbReference type="Proteomes" id="UP000823897">
    <property type="component" value="Unassembled WGS sequence"/>
</dbReference>
<evidence type="ECO:0000313" key="10">
    <source>
        <dbReference type="Proteomes" id="UP000823897"/>
    </source>
</evidence>
<evidence type="ECO:0000256" key="3">
    <source>
        <dbReference type="ARBA" id="ARBA00022448"/>
    </source>
</evidence>
<comment type="similarity">
    <text evidence="2">Belongs to the AzlC family.</text>
</comment>
<dbReference type="PANTHER" id="PTHR34979:SF1">
    <property type="entry name" value="INNER MEMBRANE PROTEIN YGAZ"/>
    <property type="match status" value="1"/>
</dbReference>
<reference evidence="9" key="1">
    <citation type="journal article" date="2021" name="PeerJ">
        <title>Extensive microbial diversity within the chicken gut microbiome revealed by metagenomics and culture.</title>
        <authorList>
            <person name="Gilroy R."/>
            <person name="Ravi A."/>
            <person name="Getino M."/>
            <person name="Pursley I."/>
            <person name="Horton D.L."/>
            <person name="Alikhan N.F."/>
            <person name="Baker D."/>
            <person name="Gharbi K."/>
            <person name="Hall N."/>
            <person name="Watson M."/>
            <person name="Adriaenssens E.M."/>
            <person name="Foster-Nyarko E."/>
            <person name="Jarju S."/>
            <person name="Secka A."/>
            <person name="Antonio M."/>
            <person name="Oren A."/>
            <person name="Chaudhuri R.R."/>
            <person name="La Ragione R."/>
            <person name="Hildebrand F."/>
            <person name="Pallen M.J."/>
        </authorList>
    </citation>
    <scope>NUCLEOTIDE SEQUENCE</scope>
    <source>
        <strain evidence="9">ChiGjej3B3-11674</strain>
    </source>
</reference>
<dbReference type="GO" id="GO:1903785">
    <property type="term" value="P:L-valine transmembrane transport"/>
    <property type="evidence" value="ECO:0007669"/>
    <property type="project" value="TreeGrafter"/>
</dbReference>
<reference evidence="9" key="2">
    <citation type="submission" date="2021-04" db="EMBL/GenBank/DDBJ databases">
        <authorList>
            <person name="Gilroy R."/>
        </authorList>
    </citation>
    <scope>NUCLEOTIDE SEQUENCE</scope>
    <source>
        <strain evidence="9">ChiGjej3B3-11674</strain>
    </source>
</reference>
<organism evidence="9 10">
    <name type="scientific">Candidatus Mediterraneibacter tabaqchaliae</name>
    <dbReference type="NCBI Taxonomy" id="2838689"/>
    <lineage>
        <taxon>Bacteria</taxon>
        <taxon>Bacillati</taxon>
        <taxon>Bacillota</taxon>
        <taxon>Clostridia</taxon>
        <taxon>Lachnospirales</taxon>
        <taxon>Lachnospiraceae</taxon>
        <taxon>Mediterraneibacter</taxon>
    </lineage>
</organism>
<keyword evidence="5 8" id="KW-0812">Transmembrane</keyword>
<evidence type="ECO:0000256" key="8">
    <source>
        <dbReference type="SAM" id="Phobius"/>
    </source>
</evidence>
<keyword evidence="3" id="KW-0813">Transport</keyword>
<name>A0A9D2R5L5_9FIRM</name>
<feature type="transmembrane region" description="Helical" evidence="8">
    <location>
        <begin position="115"/>
        <end position="133"/>
    </location>
</feature>
<comment type="caution">
    <text evidence="9">The sequence shown here is derived from an EMBL/GenBank/DDBJ whole genome shotgun (WGS) entry which is preliminary data.</text>
</comment>
<dbReference type="PANTHER" id="PTHR34979">
    <property type="entry name" value="INNER MEMBRANE PROTEIN YGAZ"/>
    <property type="match status" value="1"/>
</dbReference>
<keyword evidence="6 8" id="KW-1133">Transmembrane helix</keyword>
<evidence type="ECO:0000256" key="7">
    <source>
        <dbReference type="ARBA" id="ARBA00023136"/>
    </source>
</evidence>
<evidence type="ECO:0000313" key="9">
    <source>
        <dbReference type="EMBL" id="HJD33978.1"/>
    </source>
</evidence>
<comment type="subcellular location">
    <subcellularLocation>
        <location evidence="1">Cell membrane</location>
        <topology evidence="1">Multi-pass membrane protein</topology>
    </subcellularLocation>
</comment>
<evidence type="ECO:0000256" key="4">
    <source>
        <dbReference type="ARBA" id="ARBA00022475"/>
    </source>
</evidence>
<feature type="transmembrane region" description="Helical" evidence="8">
    <location>
        <begin position="176"/>
        <end position="194"/>
    </location>
</feature>
<evidence type="ECO:0000256" key="1">
    <source>
        <dbReference type="ARBA" id="ARBA00004651"/>
    </source>
</evidence>
<proteinExistence type="inferred from homology"/>
<dbReference type="GO" id="GO:0005886">
    <property type="term" value="C:plasma membrane"/>
    <property type="evidence" value="ECO:0007669"/>
    <property type="project" value="UniProtKB-SubCell"/>
</dbReference>
<dbReference type="InterPro" id="IPR011606">
    <property type="entry name" value="Brnchd-chn_aa_trnsp_permease"/>
</dbReference>
<sequence length="261" mass="29934">MELIMTGQQLKIRKHREIRRAFRAAFPHTIPIFAGFWFLGLTYGIYMNVSGFSFIYPMLMSITIFAGSMEFVTVNLLLGAFNPLQAFAMTLMINARHLFYGISMLEKYRGYGWRSFYLIFGMCDESFSINYTAMIPKDIDKGWFMFFVTALNHFYWFFGATLGGIFGSLIHFDTEGLDFVMTAMFVVIFLEQWLKEKDHTSSLLGLALSLICLIAFRADNFIIPAMLVILILLTVIRRPLETRISPSADMAKETEKGGEQP</sequence>
<feature type="transmembrane region" description="Helical" evidence="8">
    <location>
        <begin position="222"/>
        <end position="240"/>
    </location>
</feature>